<reference evidence="1" key="1">
    <citation type="journal article" date="2022" name="bioRxiv">
        <title>Sequencing and chromosome-scale assembly of the giantPleurodeles waltlgenome.</title>
        <authorList>
            <person name="Brown T."/>
            <person name="Elewa A."/>
            <person name="Iarovenko S."/>
            <person name="Subramanian E."/>
            <person name="Araus A.J."/>
            <person name="Petzold A."/>
            <person name="Susuki M."/>
            <person name="Suzuki K.-i.T."/>
            <person name="Hayashi T."/>
            <person name="Toyoda A."/>
            <person name="Oliveira C."/>
            <person name="Osipova E."/>
            <person name="Leigh N.D."/>
            <person name="Simon A."/>
            <person name="Yun M.H."/>
        </authorList>
    </citation>
    <scope>NUCLEOTIDE SEQUENCE</scope>
    <source>
        <strain evidence="1">20211129_DDA</strain>
        <tissue evidence="1">Liver</tissue>
    </source>
</reference>
<dbReference type="Proteomes" id="UP001066276">
    <property type="component" value="Chromosome 4_1"/>
</dbReference>
<gene>
    <name evidence="1" type="ORF">NDU88_005748</name>
</gene>
<organism evidence="1 2">
    <name type="scientific">Pleurodeles waltl</name>
    <name type="common">Iberian ribbed newt</name>
    <dbReference type="NCBI Taxonomy" id="8319"/>
    <lineage>
        <taxon>Eukaryota</taxon>
        <taxon>Metazoa</taxon>
        <taxon>Chordata</taxon>
        <taxon>Craniata</taxon>
        <taxon>Vertebrata</taxon>
        <taxon>Euteleostomi</taxon>
        <taxon>Amphibia</taxon>
        <taxon>Batrachia</taxon>
        <taxon>Caudata</taxon>
        <taxon>Salamandroidea</taxon>
        <taxon>Salamandridae</taxon>
        <taxon>Pleurodelinae</taxon>
        <taxon>Pleurodeles</taxon>
    </lineage>
</organism>
<keyword evidence="2" id="KW-1185">Reference proteome</keyword>
<proteinExistence type="predicted"/>
<evidence type="ECO:0000313" key="2">
    <source>
        <dbReference type="Proteomes" id="UP001066276"/>
    </source>
</evidence>
<sequence length="77" mass="8747">MQPGVDVLFERAHYRHDPQWLLPGPARGSLCLACVTEMLEEPEVSVRDGFDPLTWARASVLSEGGDERRKEDQDDKH</sequence>
<accession>A0AAV7TC73</accession>
<name>A0AAV7TC73_PLEWA</name>
<evidence type="ECO:0000313" key="1">
    <source>
        <dbReference type="EMBL" id="KAJ1173924.1"/>
    </source>
</evidence>
<dbReference type="EMBL" id="JANPWB010000007">
    <property type="protein sequence ID" value="KAJ1173924.1"/>
    <property type="molecule type" value="Genomic_DNA"/>
</dbReference>
<protein>
    <submittedName>
        <fullName evidence="1">Uncharacterized protein</fullName>
    </submittedName>
</protein>
<comment type="caution">
    <text evidence="1">The sequence shown here is derived from an EMBL/GenBank/DDBJ whole genome shotgun (WGS) entry which is preliminary data.</text>
</comment>
<dbReference type="AlphaFoldDB" id="A0AAV7TC73"/>